<dbReference type="Proteomes" id="UP000594262">
    <property type="component" value="Unplaced"/>
</dbReference>
<proteinExistence type="predicted"/>
<protein>
    <submittedName>
        <fullName evidence="1">Uncharacterized protein</fullName>
    </submittedName>
</protein>
<dbReference type="AlphaFoldDB" id="A0A7M5WVZ4"/>
<accession>A0A7M5WVZ4</accession>
<reference evidence="1" key="1">
    <citation type="submission" date="2021-01" db="UniProtKB">
        <authorList>
            <consortium name="EnsemblMetazoa"/>
        </authorList>
    </citation>
    <scope>IDENTIFICATION</scope>
</reference>
<organism evidence="1 2">
    <name type="scientific">Clytia hemisphaerica</name>
    <dbReference type="NCBI Taxonomy" id="252671"/>
    <lineage>
        <taxon>Eukaryota</taxon>
        <taxon>Metazoa</taxon>
        <taxon>Cnidaria</taxon>
        <taxon>Hydrozoa</taxon>
        <taxon>Hydroidolina</taxon>
        <taxon>Leptothecata</taxon>
        <taxon>Obeliida</taxon>
        <taxon>Clytiidae</taxon>
        <taxon>Clytia</taxon>
    </lineage>
</organism>
<name>A0A7M5WVZ4_9CNID</name>
<dbReference type="EnsemblMetazoa" id="CLYHEMT013993.1">
    <property type="protein sequence ID" value="CLYHEMP013993.1"/>
    <property type="gene ID" value="CLYHEMG013993"/>
</dbReference>
<keyword evidence="2" id="KW-1185">Reference proteome</keyword>
<evidence type="ECO:0000313" key="1">
    <source>
        <dbReference type="EnsemblMetazoa" id="CLYHEMP013993.1"/>
    </source>
</evidence>
<evidence type="ECO:0000313" key="2">
    <source>
        <dbReference type="Proteomes" id="UP000594262"/>
    </source>
</evidence>
<sequence>SNFLVTLLLAYRSVYIEQSIEKHLKKREVYTQNNVIANKKINHINKAKYKNYNKHINNKMPGLNSLSDKHMTSMNQTPYWNKENPFAGNYARGVDHVYNPKKVQPSSPRLASNQYSYPKQYTMASQMARAFMKYKPHISKFL</sequence>